<evidence type="ECO:0000313" key="2">
    <source>
        <dbReference type="Proteomes" id="UP000812287"/>
    </source>
</evidence>
<dbReference type="EMBL" id="MU250542">
    <property type="protein sequence ID" value="KAG7443960.1"/>
    <property type="molecule type" value="Genomic_DNA"/>
</dbReference>
<proteinExistence type="predicted"/>
<dbReference type="RefSeq" id="XP_043037460.1">
    <property type="nucleotide sequence ID" value="XM_043184325.1"/>
</dbReference>
<name>A0A9P8AQG3_9AGAR</name>
<accession>A0A9P8AQG3</accession>
<dbReference type="AlphaFoldDB" id="A0A9P8AQG3"/>
<gene>
    <name evidence="1" type="ORF">BT62DRAFT_921596</name>
</gene>
<dbReference type="Proteomes" id="UP000812287">
    <property type="component" value="Unassembled WGS sequence"/>
</dbReference>
<dbReference type="GeneID" id="66106622"/>
<organism evidence="1 2">
    <name type="scientific">Guyanagaster necrorhizus</name>
    <dbReference type="NCBI Taxonomy" id="856835"/>
    <lineage>
        <taxon>Eukaryota</taxon>
        <taxon>Fungi</taxon>
        <taxon>Dikarya</taxon>
        <taxon>Basidiomycota</taxon>
        <taxon>Agaricomycotina</taxon>
        <taxon>Agaricomycetes</taxon>
        <taxon>Agaricomycetidae</taxon>
        <taxon>Agaricales</taxon>
        <taxon>Marasmiineae</taxon>
        <taxon>Physalacriaceae</taxon>
        <taxon>Guyanagaster</taxon>
    </lineage>
</organism>
<reference evidence="1" key="1">
    <citation type="submission" date="2020-11" db="EMBL/GenBank/DDBJ databases">
        <title>Adaptations for nitrogen fixation in a non-lichenized fungal sporocarp promotes dispersal by wood-feeding termites.</title>
        <authorList>
            <consortium name="DOE Joint Genome Institute"/>
            <person name="Koch R.A."/>
            <person name="Yoon G."/>
            <person name="Arayal U."/>
            <person name="Lail K."/>
            <person name="Amirebrahimi M."/>
            <person name="Labutti K."/>
            <person name="Lipzen A."/>
            <person name="Riley R."/>
            <person name="Barry K."/>
            <person name="Henrissat B."/>
            <person name="Grigoriev I.V."/>
            <person name="Herr J.R."/>
            <person name="Aime M.C."/>
        </authorList>
    </citation>
    <scope>NUCLEOTIDE SEQUENCE</scope>
    <source>
        <strain evidence="1">MCA 3950</strain>
    </source>
</reference>
<evidence type="ECO:0000313" key="1">
    <source>
        <dbReference type="EMBL" id="KAG7443960.1"/>
    </source>
</evidence>
<protein>
    <recommendedName>
        <fullName evidence="3">Protein kinase domain-containing protein</fullName>
    </recommendedName>
</protein>
<comment type="caution">
    <text evidence="1">The sequence shown here is derived from an EMBL/GenBank/DDBJ whole genome shotgun (WGS) entry which is preliminary data.</text>
</comment>
<keyword evidence="2" id="KW-1185">Reference proteome</keyword>
<evidence type="ECO:0008006" key="3">
    <source>
        <dbReference type="Google" id="ProtNLM"/>
    </source>
</evidence>
<sequence length="230" mass="26448">MDEILDYLVQIFKGIKFCHDNLIAHLICTLTMVDLDSDNILFNFLGCQMQPVGTTETDVTGLFQSHFPIQYYINDFKTTIGSENMPESQMLNADIDREVKGFLEKHLKALHEDFLFDDVFGKYFAQEGIQSEQIMQAFNEVHSTTTVNGSFLKATLQMAMLLLMMIAQMWSSNLELRLTMLQLVDSVVEMQCSCPAVVLSDYIGIQWRAVEWCMMPDTMYDIQMPDKDKD</sequence>